<organism evidence="1 2">
    <name type="scientific">Ambrosiozyma monospora</name>
    <name type="common">Yeast</name>
    <name type="synonym">Endomycopsis monosporus</name>
    <dbReference type="NCBI Taxonomy" id="43982"/>
    <lineage>
        <taxon>Eukaryota</taxon>
        <taxon>Fungi</taxon>
        <taxon>Dikarya</taxon>
        <taxon>Ascomycota</taxon>
        <taxon>Saccharomycotina</taxon>
        <taxon>Pichiomycetes</taxon>
        <taxon>Pichiales</taxon>
        <taxon>Pichiaceae</taxon>
        <taxon>Ambrosiozyma</taxon>
    </lineage>
</organism>
<evidence type="ECO:0000313" key="2">
    <source>
        <dbReference type="Proteomes" id="UP001165063"/>
    </source>
</evidence>
<dbReference type="AlphaFoldDB" id="A0A9W6YTK9"/>
<proteinExistence type="predicted"/>
<gene>
    <name evidence="1" type="ORF">Amon01_000093300</name>
</gene>
<dbReference type="EMBL" id="BSXU01000270">
    <property type="protein sequence ID" value="GMG20046.1"/>
    <property type="molecule type" value="Genomic_DNA"/>
</dbReference>
<dbReference type="Proteomes" id="UP001165063">
    <property type="component" value="Unassembled WGS sequence"/>
</dbReference>
<evidence type="ECO:0000313" key="1">
    <source>
        <dbReference type="EMBL" id="GMG20046.1"/>
    </source>
</evidence>
<protein>
    <submittedName>
        <fullName evidence="1">Unnamed protein product</fullName>
    </submittedName>
</protein>
<keyword evidence="2" id="KW-1185">Reference proteome</keyword>
<comment type="caution">
    <text evidence="1">The sequence shown here is derived from an EMBL/GenBank/DDBJ whole genome shotgun (WGS) entry which is preliminary data.</text>
</comment>
<reference evidence="1" key="1">
    <citation type="submission" date="2023-04" db="EMBL/GenBank/DDBJ databases">
        <title>Ambrosiozyma monospora NBRC 1965.</title>
        <authorList>
            <person name="Ichikawa N."/>
            <person name="Sato H."/>
            <person name="Tonouchi N."/>
        </authorList>
    </citation>
    <scope>NUCLEOTIDE SEQUENCE</scope>
    <source>
        <strain evidence="1">NBRC 1965</strain>
    </source>
</reference>
<accession>A0A9W6YTK9</accession>
<sequence>MPKFISMSSRVKPDIGIHNSGGAYRDVQRTSNLYKLPVGLLIGVELMGDRLLGLSISVEVIGDKPLGLSISVEVIGDKWVGLLLWDEDEDQCVDLSCDDELCVTNY</sequence>
<name>A0A9W6YTK9_AMBMO</name>